<dbReference type="InterPro" id="IPR025573">
    <property type="entry name" value="YwpF"/>
</dbReference>
<gene>
    <name evidence="2" type="ORF">NCTC4822_00460</name>
</gene>
<sequence length="150" mass="17597">MKTFKMISINIFHEGKFHDYPLIDGIIINQENSHRMWILEMFIEGKHKSFFEAKMSKDELIETKVVISYPENEPAAFHVAIMNVKQIGENISVLMKGRLKRARSQYAEQLLEQLIDEGLSGQELLGKFESDMRSRPRLKKDRQNEELTKK</sequence>
<dbReference type="OrthoDB" id="2427395at2"/>
<accession>A0A380BCG9</accession>
<evidence type="ECO:0000313" key="2">
    <source>
        <dbReference type="EMBL" id="SUI99124.1"/>
    </source>
</evidence>
<feature type="region of interest" description="Disordered" evidence="1">
    <location>
        <begin position="131"/>
        <end position="150"/>
    </location>
</feature>
<reference evidence="2 3" key="1">
    <citation type="submission" date="2018-06" db="EMBL/GenBank/DDBJ databases">
        <authorList>
            <consortium name="Pathogen Informatics"/>
            <person name="Doyle S."/>
        </authorList>
    </citation>
    <scope>NUCLEOTIDE SEQUENCE [LARGE SCALE GENOMIC DNA]</scope>
    <source>
        <strain evidence="3">ATCC 11859 / DSM 33 / NCIB 8841 / NCTC 4822</strain>
    </source>
</reference>
<evidence type="ECO:0000256" key="1">
    <source>
        <dbReference type="SAM" id="MobiDB-lite"/>
    </source>
</evidence>
<name>A0A380BCG9_SPOPA</name>
<dbReference type="Pfam" id="PF14183">
    <property type="entry name" value="YwpF"/>
    <property type="match status" value="1"/>
</dbReference>
<dbReference type="EMBL" id="UGYZ01000002">
    <property type="protein sequence ID" value="SUI99124.1"/>
    <property type="molecule type" value="Genomic_DNA"/>
</dbReference>
<feature type="compositionally biased region" description="Basic and acidic residues" evidence="1">
    <location>
        <begin position="141"/>
        <end position="150"/>
    </location>
</feature>
<organism evidence="2 3">
    <name type="scientific">Sporosarcina pasteurii</name>
    <name type="common">Bacillus pasteurii</name>
    <dbReference type="NCBI Taxonomy" id="1474"/>
    <lineage>
        <taxon>Bacteria</taxon>
        <taxon>Bacillati</taxon>
        <taxon>Bacillota</taxon>
        <taxon>Bacilli</taxon>
        <taxon>Bacillales</taxon>
        <taxon>Caryophanaceae</taxon>
        <taxon>Sporosarcina</taxon>
    </lineage>
</organism>
<evidence type="ECO:0000313" key="3">
    <source>
        <dbReference type="Proteomes" id="UP000254519"/>
    </source>
</evidence>
<dbReference type="AlphaFoldDB" id="A0A380BCG9"/>
<proteinExistence type="predicted"/>
<keyword evidence="3" id="KW-1185">Reference proteome</keyword>
<dbReference type="Proteomes" id="UP000254519">
    <property type="component" value="Unassembled WGS sequence"/>
</dbReference>
<protein>
    <recommendedName>
        <fullName evidence="4">YwpF-like protein</fullName>
    </recommendedName>
</protein>
<dbReference type="RefSeq" id="WP_115359954.1">
    <property type="nucleotide sequence ID" value="NZ_CP038012.1"/>
</dbReference>
<evidence type="ECO:0008006" key="4">
    <source>
        <dbReference type="Google" id="ProtNLM"/>
    </source>
</evidence>